<evidence type="ECO:0000256" key="2">
    <source>
        <dbReference type="ARBA" id="ARBA00012438"/>
    </source>
</evidence>
<dbReference type="Pfam" id="PF00571">
    <property type="entry name" value="CBS"/>
    <property type="match status" value="1"/>
</dbReference>
<dbReference type="SMART" id="SM00116">
    <property type="entry name" value="CBS"/>
    <property type="match status" value="2"/>
</dbReference>
<dbReference type="CDD" id="cd00075">
    <property type="entry name" value="HATPase"/>
    <property type="match status" value="1"/>
</dbReference>
<dbReference type="InterPro" id="IPR003661">
    <property type="entry name" value="HisK_dim/P_dom"/>
</dbReference>
<dbReference type="PROSITE" id="PS50109">
    <property type="entry name" value="HIS_KIN"/>
    <property type="match status" value="1"/>
</dbReference>
<evidence type="ECO:0000256" key="6">
    <source>
        <dbReference type="ARBA" id="ARBA00023012"/>
    </source>
</evidence>
<proteinExistence type="predicted"/>
<organism evidence="14 15">
    <name type="scientific">Anabaenopsis circularis NIES-21</name>
    <dbReference type="NCBI Taxonomy" id="1085406"/>
    <lineage>
        <taxon>Bacteria</taxon>
        <taxon>Bacillati</taxon>
        <taxon>Cyanobacteriota</taxon>
        <taxon>Cyanophyceae</taxon>
        <taxon>Nostocales</taxon>
        <taxon>Nodulariaceae</taxon>
        <taxon>Anabaenopsis</taxon>
    </lineage>
</organism>
<feature type="domain" description="PAC" evidence="12">
    <location>
        <begin position="263"/>
        <end position="315"/>
    </location>
</feature>
<keyword evidence="9" id="KW-0175">Coiled coil</keyword>
<evidence type="ECO:0000256" key="5">
    <source>
        <dbReference type="ARBA" id="ARBA00022777"/>
    </source>
</evidence>
<dbReference type="Pfam" id="PF02518">
    <property type="entry name" value="HATPase_c"/>
    <property type="match status" value="1"/>
</dbReference>
<dbReference type="Pfam" id="PF08447">
    <property type="entry name" value="PAS_3"/>
    <property type="match status" value="2"/>
</dbReference>
<gene>
    <name evidence="14" type="ORF">NIES21_03060</name>
</gene>
<comment type="catalytic activity">
    <reaction evidence="1">
        <text>ATP + protein L-histidine = ADP + protein N-phospho-L-histidine.</text>
        <dbReference type="EC" id="2.7.13.3"/>
    </reaction>
</comment>
<feature type="coiled-coil region" evidence="9">
    <location>
        <begin position="960"/>
        <end position="998"/>
    </location>
</feature>
<dbReference type="PRINTS" id="PR00344">
    <property type="entry name" value="BCTRLSENSOR"/>
</dbReference>
<dbReference type="PROSITE" id="PS51371">
    <property type="entry name" value="CBS"/>
    <property type="match status" value="1"/>
</dbReference>
<dbReference type="SUPFAM" id="SSF55781">
    <property type="entry name" value="GAF domain-like"/>
    <property type="match status" value="1"/>
</dbReference>
<dbReference type="SMART" id="SM00387">
    <property type="entry name" value="HATPase_c"/>
    <property type="match status" value="1"/>
</dbReference>
<dbReference type="InterPro" id="IPR046342">
    <property type="entry name" value="CBS_dom_sf"/>
</dbReference>
<evidence type="ECO:0000313" key="14">
    <source>
        <dbReference type="EMBL" id="BAY14549.1"/>
    </source>
</evidence>
<dbReference type="Gene3D" id="3.30.450.20">
    <property type="entry name" value="PAS domain"/>
    <property type="match status" value="7"/>
</dbReference>
<dbReference type="Gene3D" id="3.30.565.10">
    <property type="entry name" value="Histidine kinase-like ATPase, C-terminal domain"/>
    <property type="match status" value="1"/>
</dbReference>
<comment type="function">
    <text evidence="7">Photoreceptor which exists in two forms that are reversibly interconvertible by light: the R form that absorbs maximally in the red region of the spectrum and the FR form that absorbs maximally in the far-red region.</text>
</comment>
<dbReference type="InterPro" id="IPR005467">
    <property type="entry name" value="His_kinase_dom"/>
</dbReference>
<dbReference type="SMART" id="SM00388">
    <property type="entry name" value="HisKA"/>
    <property type="match status" value="1"/>
</dbReference>
<dbReference type="Gene3D" id="1.10.287.130">
    <property type="match status" value="1"/>
</dbReference>
<dbReference type="NCBIfam" id="TIGR00229">
    <property type="entry name" value="sensory_box"/>
    <property type="match status" value="6"/>
</dbReference>
<dbReference type="GO" id="GO:0000155">
    <property type="term" value="F:phosphorelay sensor kinase activity"/>
    <property type="evidence" value="ECO:0007669"/>
    <property type="project" value="InterPro"/>
</dbReference>
<dbReference type="OrthoDB" id="453200at2"/>
<feature type="coiled-coil region" evidence="9">
    <location>
        <begin position="430"/>
        <end position="457"/>
    </location>
</feature>
<dbReference type="PANTHER" id="PTHR43304">
    <property type="entry name" value="PHYTOCHROME-LIKE PROTEIN CPH1"/>
    <property type="match status" value="1"/>
</dbReference>
<dbReference type="InterPro" id="IPR001610">
    <property type="entry name" value="PAC"/>
</dbReference>
<dbReference type="Gene3D" id="3.10.580.10">
    <property type="entry name" value="CBS-domain"/>
    <property type="match status" value="1"/>
</dbReference>
<feature type="domain" description="PAC" evidence="12">
    <location>
        <begin position="1069"/>
        <end position="1121"/>
    </location>
</feature>
<evidence type="ECO:0000256" key="3">
    <source>
        <dbReference type="ARBA" id="ARBA00022553"/>
    </source>
</evidence>
<feature type="domain" description="CBS" evidence="13">
    <location>
        <begin position="110"/>
        <end position="168"/>
    </location>
</feature>
<dbReference type="CDD" id="cd00130">
    <property type="entry name" value="PAS"/>
    <property type="match status" value="6"/>
</dbReference>
<keyword evidence="3" id="KW-0597">Phosphoprotein</keyword>
<keyword evidence="8" id="KW-0129">CBS domain</keyword>
<dbReference type="FunFam" id="3.30.565.10:FF:000006">
    <property type="entry name" value="Sensor histidine kinase WalK"/>
    <property type="match status" value="1"/>
</dbReference>
<dbReference type="InterPro" id="IPR035965">
    <property type="entry name" value="PAS-like_dom_sf"/>
</dbReference>
<dbReference type="SUPFAM" id="SSF47384">
    <property type="entry name" value="Homodimeric domain of signal transducing histidine kinase"/>
    <property type="match status" value="1"/>
</dbReference>
<reference evidence="14 15" key="1">
    <citation type="submission" date="2017-06" db="EMBL/GenBank/DDBJ databases">
        <title>Genome sequencing of cyanobaciteial culture collection at National Institute for Environmental Studies (NIES).</title>
        <authorList>
            <person name="Hirose Y."/>
            <person name="Shimura Y."/>
            <person name="Fujisawa T."/>
            <person name="Nakamura Y."/>
            <person name="Kawachi M."/>
        </authorList>
    </citation>
    <scope>NUCLEOTIDE SEQUENCE [LARGE SCALE GENOMIC DNA]</scope>
    <source>
        <strain evidence="14 15">NIES-21</strain>
    </source>
</reference>
<dbReference type="CDD" id="cd04620">
    <property type="entry name" value="CBS_two-component_sensor_histidine_kinase_repeat1"/>
    <property type="match status" value="1"/>
</dbReference>
<feature type="domain" description="PAS" evidence="11">
    <location>
        <begin position="695"/>
        <end position="774"/>
    </location>
</feature>
<sequence>MLLNYHSPDNLHQTIIRQPLIVNSEMLLPDVIALINEAQSNFKGLPSQNTNSLPNLNKDSKDIENITSQVASCVLVIDNSHLVGILTQRDLIKITAEKMNLEGISVAEVMTRELVTLKIQDFKDVFTALNLLRKYRICHLPIIGEKGELIGLVTPTSLLAVTIQQAGLYNYARVKLAERQRIEAELRLERNFISTIFNLTDALVVVLDNQGRIIRFNHTCEQATGYAFEAAKGKAVWDVLVLPEITECLQDIFQNLAVREFPQRYETILINKDSDRRLISWSNKVLLNQDNEIHCIVCTGIDITQSRQAQEELQQTRNFLQSMINNLPVAVFVKDAKPENLGKFKLWNHTCEHLFGITAEQAIGKTDDEFFPKAQLELSRLTDEVALASGIPQDIAEEPIDTPKLGRRILHTTKIPLYDKDKKPEYLLCISEDITEYKQAEKNLQQAKEQLQTVLDAVPGFVSWVSADGYYLGVNQHLAESFNLNAEDFIGQELGFLQNSPQFTEFMRCFLDRQDAADSGVVDTQINGITRKYLLIAQKYKQNTAAVAVGIDITERKQAEMALAESEAMLRSVLKSTPSIVTVVNAEGKISFINQKTPHLSLEEVVGTSIDDYILPEDCEIQRSALERVFAHGEVVSYETRALGANANLKYYHSQIGPIWHEQQVTSAVIITNDISEQQAALRERKQAEAALRESQQKFRLLTENIKSTLWITEIQNDLSQIVYVSPAFEEIWGRPVEEVYTSYEIFINSIHPIDRQKFIANKFKRMQGALDEEYRIIRPDGAIRWIRSRAFPIKNEQREAYRITGISEDITERKQTEIALQSLIESTASTTGQDFFPALVEHISSTLDVRHTLVSELIDGQIHTLGFWSDGKLQPNISYDPTSTPCEIVLQQGYYYCAEGIQQQFPTEARWAAKPAESLMGVVLSDDFGNPIGSLCIIDEKRIPDPHKFEGILRVFAARASAELQRQRVQEALQQLNRDLEARVEQRTLELQESEAELRAIFNQAAVGIKLETLDGRFLKVNQQLCEFLGYSQAELMNKTFRDVTYIDDIPYHQKNLQKLISGEIETFSIEKRCLHKNGDLIWINLTVSLIRDVIGKPIYLVGIVKDIRHQKQAEEDLKRQFAAVEAAIDGIAILSGNIYTYVNQAHLEMFGYSHPEELIGKSWSEIYEQEEFHRFETKIFPTLMQQKHWRGETIAKRKDGSHFEEEVSLTISEQGDLICVCRDISDRKKAEADICKALAKEKELSELKSRFISMTSHEFRTPLAVIASSAGILKSFSHKLDEQQKQKHLQCIQTYVQHTTQLLDDILLINKAEAGKLAFEPNSLDLVSFCHTLVEEIQLSSPQHNLVFCLQAQDSSSASDNFVARMDKKLLRQILSNLLSNAVKYSPNNSHIQIDLYMQNKSAVFLIEDQGIGISSEEQQNLFEPFYRASNVGNVPGTGLGLAIVHRCVDLHRGRITIASQVGVGTTFRVELPLVVTSVN</sequence>
<feature type="domain" description="PAC" evidence="12">
    <location>
        <begin position="393"/>
        <end position="446"/>
    </location>
</feature>
<evidence type="ECO:0000256" key="9">
    <source>
        <dbReference type="SAM" id="Coils"/>
    </source>
</evidence>
<dbReference type="SUPFAM" id="SSF55874">
    <property type="entry name" value="ATPase domain of HSP90 chaperone/DNA topoisomerase II/histidine kinase"/>
    <property type="match status" value="1"/>
</dbReference>
<evidence type="ECO:0000256" key="7">
    <source>
        <dbReference type="ARBA" id="ARBA00055745"/>
    </source>
</evidence>
<dbReference type="InterPro" id="IPR000014">
    <property type="entry name" value="PAS"/>
</dbReference>
<feature type="coiled-coil region" evidence="9">
    <location>
        <begin position="678"/>
        <end position="705"/>
    </location>
</feature>
<evidence type="ECO:0000256" key="8">
    <source>
        <dbReference type="PROSITE-ProRule" id="PRU00703"/>
    </source>
</evidence>
<evidence type="ECO:0000259" key="13">
    <source>
        <dbReference type="PROSITE" id="PS51371"/>
    </source>
</evidence>
<evidence type="ECO:0000256" key="1">
    <source>
        <dbReference type="ARBA" id="ARBA00000085"/>
    </source>
</evidence>
<feature type="domain" description="PAS" evidence="11">
    <location>
        <begin position="189"/>
        <end position="260"/>
    </location>
</feature>
<dbReference type="PROSITE" id="PS50113">
    <property type="entry name" value="PAC"/>
    <property type="match status" value="4"/>
</dbReference>
<keyword evidence="15" id="KW-1185">Reference proteome</keyword>
<feature type="domain" description="PAS" evidence="11">
    <location>
        <begin position="995"/>
        <end position="1065"/>
    </location>
</feature>
<dbReference type="Pfam" id="PF08448">
    <property type="entry name" value="PAS_4"/>
    <property type="match status" value="2"/>
</dbReference>
<dbReference type="InterPro" id="IPR003594">
    <property type="entry name" value="HATPase_dom"/>
</dbReference>
<dbReference type="Proteomes" id="UP000218287">
    <property type="component" value="Chromosome"/>
</dbReference>
<dbReference type="CDD" id="cd00082">
    <property type="entry name" value="HisKA"/>
    <property type="match status" value="1"/>
</dbReference>
<dbReference type="SMART" id="SM00086">
    <property type="entry name" value="PAC"/>
    <property type="match status" value="5"/>
</dbReference>
<dbReference type="Pfam" id="PF13426">
    <property type="entry name" value="PAS_9"/>
    <property type="match status" value="2"/>
</dbReference>
<dbReference type="InterPro" id="IPR000644">
    <property type="entry name" value="CBS_dom"/>
</dbReference>
<dbReference type="InterPro" id="IPR004358">
    <property type="entry name" value="Sig_transdc_His_kin-like_C"/>
</dbReference>
<dbReference type="EMBL" id="AP018174">
    <property type="protein sequence ID" value="BAY14549.1"/>
    <property type="molecule type" value="Genomic_DNA"/>
</dbReference>
<feature type="domain" description="PAS" evidence="11">
    <location>
        <begin position="447"/>
        <end position="494"/>
    </location>
</feature>
<dbReference type="InterPro" id="IPR013655">
    <property type="entry name" value="PAS_fold_3"/>
</dbReference>
<dbReference type="SUPFAM" id="SSF55785">
    <property type="entry name" value="PYP-like sensor domain (PAS domain)"/>
    <property type="match status" value="7"/>
</dbReference>
<dbReference type="InterPro" id="IPR036890">
    <property type="entry name" value="HATPase_C_sf"/>
</dbReference>
<dbReference type="InterPro" id="IPR000700">
    <property type="entry name" value="PAS-assoc_C"/>
</dbReference>
<dbReference type="Pfam" id="PF00512">
    <property type="entry name" value="HisKA"/>
    <property type="match status" value="1"/>
</dbReference>
<evidence type="ECO:0000256" key="4">
    <source>
        <dbReference type="ARBA" id="ARBA00022679"/>
    </source>
</evidence>
<dbReference type="InterPro" id="IPR036097">
    <property type="entry name" value="HisK_dim/P_sf"/>
</dbReference>
<dbReference type="SUPFAM" id="SSF54631">
    <property type="entry name" value="CBS-domain pair"/>
    <property type="match status" value="1"/>
</dbReference>
<evidence type="ECO:0000313" key="15">
    <source>
        <dbReference type="Proteomes" id="UP000218287"/>
    </source>
</evidence>
<keyword evidence="5 14" id="KW-0418">Kinase</keyword>
<dbReference type="PANTHER" id="PTHR43304:SF1">
    <property type="entry name" value="PAC DOMAIN-CONTAINING PROTEIN"/>
    <property type="match status" value="1"/>
</dbReference>
<feature type="domain" description="PAC" evidence="12">
    <location>
        <begin position="771"/>
        <end position="823"/>
    </location>
</feature>
<feature type="domain" description="PAS" evidence="11">
    <location>
        <begin position="316"/>
        <end position="390"/>
    </location>
</feature>
<evidence type="ECO:0000259" key="11">
    <source>
        <dbReference type="PROSITE" id="PS50112"/>
    </source>
</evidence>
<dbReference type="SMART" id="SM00091">
    <property type="entry name" value="PAS"/>
    <property type="match status" value="7"/>
</dbReference>
<accession>A0A1Z4GAP4</accession>
<keyword evidence="6" id="KW-0902">Two-component regulatory system</keyword>
<dbReference type="InterPro" id="IPR052162">
    <property type="entry name" value="Sensor_kinase/Photoreceptor"/>
</dbReference>
<dbReference type="InterPro" id="IPR013767">
    <property type="entry name" value="PAS_fold"/>
</dbReference>
<name>A0A1Z4GAP4_9CYAN</name>
<keyword evidence="4" id="KW-0808">Transferase</keyword>
<evidence type="ECO:0000259" key="12">
    <source>
        <dbReference type="PROSITE" id="PS50113"/>
    </source>
</evidence>
<dbReference type="PROSITE" id="PS50112">
    <property type="entry name" value="PAS"/>
    <property type="match status" value="5"/>
</dbReference>
<dbReference type="Pfam" id="PF00989">
    <property type="entry name" value="PAS"/>
    <property type="match status" value="1"/>
</dbReference>
<dbReference type="InterPro" id="IPR013656">
    <property type="entry name" value="PAS_4"/>
</dbReference>
<protein>
    <recommendedName>
        <fullName evidence="2">histidine kinase</fullName>
        <ecNumber evidence="2">2.7.13.3</ecNumber>
    </recommendedName>
</protein>
<dbReference type="EC" id="2.7.13.3" evidence="2"/>
<evidence type="ECO:0000259" key="10">
    <source>
        <dbReference type="PROSITE" id="PS50109"/>
    </source>
</evidence>
<feature type="domain" description="Histidine kinase" evidence="10">
    <location>
        <begin position="1256"/>
        <end position="1478"/>
    </location>
</feature>